<dbReference type="InterPro" id="IPR050833">
    <property type="entry name" value="Poly_Biosynth_Transport"/>
</dbReference>
<gene>
    <name evidence="8" type="ORF">RHD99_08070</name>
</gene>
<feature type="transmembrane region" description="Helical" evidence="7">
    <location>
        <begin position="326"/>
        <end position="343"/>
    </location>
</feature>
<accession>A0ABY9SEX4</accession>
<dbReference type="Proteomes" id="UP001246690">
    <property type="component" value="Chromosome"/>
</dbReference>
<keyword evidence="9" id="KW-1185">Reference proteome</keyword>
<evidence type="ECO:0000256" key="3">
    <source>
        <dbReference type="ARBA" id="ARBA00022692"/>
    </source>
</evidence>
<dbReference type="InterPro" id="IPR002797">
    <property type="entry name" value="Polysacc_synth"/>
</dbReference>
<feature type="transmembrane region" description="Helical" evidence="7">
    <location>
        <begin position="12"/>
        <end position="31"/>
    </location>
</feature>
<dbReference type="RefSeq" id="WP_309878315.1">
    <property type="nucleotide sequence ID" value="NZ_CP133838.1"/>
</dbReference>
<feature type="transmembrane region" description="Helical" evidence="7">
    <location>
        <begin position="217"/>
        <end position="237"/>
    </location>
</feature>
<dbReference type="Pfam" id="PF01943">
    <property type="entry name" value="Polysacc_synt"/>
    <property type="match status" value="1"/>
</dbReference>
<dbReference type="EMBL" id="CP133838">
    <property type="protein sequence ID" value="WMY75883.1"/>
    <property type="molecule type" value="Genomic_DNA"/>
</dbReference>
<sequence length="419" mass="47004">MSLIKNSVWNLAGYVIPTAIAIPALGYLARVLGLELFGIYTLAIAIVGYAGIFDVGLTRAIVREIALFRDEPDERKLIISTSTIFILLFGSLGMLVIYMFIPNIVHMLNISSLHIHEVEISLKILVFSIPLFLLNQLWMSILEGDEKFSILNIQRSIGSSVIAGLPALFVWLEHSLVYAIIGLLVGRGISFIISFVIVRGEIISAKLRFNPSTFKRLIFFGGWITVSNIISPVMVYFDRFVISNLLGAKFVSYYTAPSEAVSRLGLIPGALSRAVYPRLSNTTNKDEFRKQLKFSYKLMMLGCLPIVIFGIVFSKNILGIWMGQEYAIHSYYILCILLIGFFFNSIAQIPFTAIQSVGKAKVTALLHCIEIIPYLCVLYYFVKWYGITGAAYAWCLRVVLDCLFLVLISNVYTNRHRGI</sequence>
<organism evidence="8 9">
    <name type="scientific">Buttiauxella selenatireducens</name>
    <dbReference type="NCBI Taxonomy" id="3073902"/>
    <lineage>
        <taxon>Bacteria</taxon>
        <taxon>Pseudomonadati</taxon>
        <taxon>Pseudomonadota</taxon>
        <taxon>Gammaproteobacteria</taxon>
        <taxon>Enterobacterales</taxon>
        <taxon>Enterobacteriaceae</taxon>
        <taxon>Buttiauxella</taxon>
    </lineage>
</organism>
<protein>
    <recommendedName>
        <fullName evidence="6">Putative O-antigen transporter</fullName>
    </recommendedName>
</protein>
<dbReference type="PANTHER" id="PTHR30250:SF11">
    <property type="entry name" value="O-ANTIGEN TRANSPORTER-RELATED"/>
    <property type="match status" value="1"/>
</dbReference>
<dbReference type="PANTHER" id="PTHR30250">
    <property type="entry name" value="PST FAMILY PREDICTED COLANIC ACID TRANSPORTER"/>
    <property type="match status" value="1"/>
</dbReference>
<feature type="transmembrane region" description="Helical" evidence="7">
    <location>
        <begin position="77"/>
        <end position="100"/>
    </location>
</feature>
<dbReference type="CDD" id="cd13128">
    <property type="entry name" value="MATE_Wzx_like"/>
    <property type="match status" value="1"/>
</dbReference>
<evidence type="ECO:0000256" key="6">
    <source>
        <dbReference type="ARBA" id="ARBA00049738"/>
    </source>
</evidence>
<feature type="transmembrane region" description="Helical" evidence="7">
    <location>
        <begin position="296"/>
        <end position="314"/>
    </location>
</feature>
<evidence type="ECO:0000256" key="5">
    <source>
        <dbReference type="ARBA" id="ARBA00023136"/>
    </source>
</evidence>
<keyword evidence="5 7" id="KW-0472">Membrane</keyword>
<evidence type="ECO:0000256" key="7">
    <source>
        <dbReference type="SAM" id="Phobius"/>
    </source>
</evidence>
<evidence type="ECO:0000256" key="2">
    <source>
        <dbReference type="ARBA" id="ARBA00022475"/>
    </source>
</evidence>
<feature type="transmembrane region" description="Helical" evidence="7">
    <location>
        <begin position="153"/>
        <end position="172"/>
    </location>
</feature>
<feature type="transmembrane region" description="Helical" evidence="7">
    <location>
        <begin position="391"/>
        <end position="412"/>
    </location>
</feature>
<evidence type="ECO:0000256" key="4">
    <source>
        <dbReference type="ARBA" id="ARBA00022989"/>
    </source>
</evidence>
<evidence type="ECO:0000313" key="8">
    <source>
        <dbReference type="EMBL" id="WMY75883.1"/>
    </source>
</evidence>
<keyword evidence="4 7" id="KW-1133">Transmembrane helix</keyword>
<feature type="transmembrane region" description="Helical" evidence="7">
    <location>
        <begin position="178"/>
        <end position="197"/>
    </location>
</feature>
<feature type="transmembrane region" description="Helical" evidence="7">
    <location>
        <begin position="37"/>
        <end position="57"/>
    </location>
</feature>
<evidence type="ECO:0000313" key="9">
    <source>
        <dbReference type="Proteomes" id="UP001246690"/>
    </source>
</evidence>
<proteinExistence type="predicted"/>
<keyword evidence="2" id="KW-1003">Cell membrane</keyword>
<evidence type="ECO:0000256" key="1">
    <source>
        <dbReference type="ARBA" id="ARBA00004651"/>
    </source>
</evidence>
<comment type="subcellular location">
    <subcellularLocation>
        <location evidence="1">Cell membrane</location>
        <topology evidence="1">Multi-pass membrane protein</topology>
    </subcellularLocation>
</comment>
<feature type="transmembrane region" description="Helical" evidence="7">
    <location>
        <begin position="120"/>
        <end position="141"/>
    </location>
</feature>
<keyword evidence="3 7" id="KW-0812">Transmembrane</keyword>
<reference evidence="8 9" key="1">
    <citation type="submission" date="2023-09" db="EMBL/GenBank/DDBJ databases">
        <title>Buttiauxella selenatireducens sp. nov., isolated from the rhizosphere of Cardamine hupingshanesis.</title>
        <authorList>
            <person name="Zhang S."/>
            <person name="Xu Z."/>
            <person name="Wang H."/>
            <person name="Guo Y."/>
        </authorList>
    </citation>
    <scope>NUCLEOTIDE SEQUENCE [LARGE SCALE GENOMIC DNA]</scope>
    <source>
        <strain evidence="8 9">R73</strain>
    </source>
</reference>
<name>A0ABY9SEX4_9ENTR</name>